<reference evidence="2 3" key="3">
    <citation type="journal article" date="2015" name="Genome Announc.">
        <title>Draft Genome Sequence of the Archiascomycetous Yeast Saitoella complicata.</title>
        <authorList>
            <person name="Yamauchi K."/>
            <person name="Kondo S."/>
            <person name="Hamamoto M."/>
            <person name="Takahashi Y."/>
            <person name="Ogura Y."/>
            <person name="Hayashi T."/>
            <person name="Nishida H."/>
        </authorList>
    </citation>
    <scope>NUCLEOTIDE SEQUENCE [LARGE SCALE GENOMIC DNA]</scope>
    <source>
        <strain evidence="2 3">NRRL Y-17804</strain>
    </source>
</reference>
<sequence length="158" mass="16929">MRNRTEHERSGTLIGVIPHNGSVDKHDSRTAIPSNPLSIQTTHLRNIRIQQTTMSTPVRIPTASASSRTREGSSSGSSGSPTSLTSSSASSSYDSPTHISTGRRQSFLNPLHAEQSFKIYDLGPADRAAPVVVLSASQVGLEVVTRCFPFSLPPVVDF</sequence>
<evidence type="ECO:0000313" key="2">
    <source>
        <dbReference type="EMBL" id="GAO46505.1"/>
    </source>
</evidence>
<proteinExistence type="predicted"/>
<evidence type="ECO:0000313" key="3">
    <source>
        <dbReference type="Proteomes" id="UP000033140"/>
    </source>
</evidence>
<dbReference type="Proteomes" id="UP000033140">
    <property type="component" value="Unassembled WGS sequence"/>
</dbReference>
<keyword evidence="3" id="KW-1185">Reference proteome</keyword>
<organism evidence="2 3">
    <name type="scientific">Saitoella complicata (strain BCRC 22490 / CBS 7301 / JCM 7358 / NBRC 10748 / NRRL Y-17804)</name>
    <dbReference type="NCBI Taxonomy" id="698492"/>
    <lineage>
        <taxon>Eukaryota</taxon>
        <taxon>Fungi</taxon>
        <taxon>Dikarya</taxon>
        <taxon>Ascomycota</taxon>
        <taxon>Taphrinomycotina</taxon>
        <taxon>Taphrinomycotina incertae sedis</taxon>
        <taxon>Saitoella</taxon>
    </lineage>
</organism>
<evidence type="ECO:0000256" key="1">
    <source>
        <dbReference type="SAM" id="MobiDB-lite"/>
    </source>
</evidence>
<dbReference type="AlphaFoldDB" id="A0A0E9NAR9"/>
<gene>
    <name evidence="2" type="ORF">G7K_0735-t1</name>
</gene>
<feature type="region of interest" description="Disordered" evidence="1">
    <location>
        <begin position="1"/>
        <end position="37"/>
    </location>
</feature>
<reference evidence="2 3" key="2">
    <citation type="journal article" date="2014" name="J. Gen. Appl. Microbiol.">
        <title>The early diverging ascomycetous budding yeast Saitoella complicata has three histone deacetylases belonging to the Clr6, Hos2, and Rpd3 lineages.</title>
        <authorList>
            <person name="Nishida H."/>
            <person name="Matsumoto T."/>
            <person name="Kondo S."/>
            <person name="Hamamoto M."/>
            <person name="Yoshikawa H."/>
        </authorList>
    </citation>
    <scope>NUCLEOTIDE SEQUENCE [LARGE SCALE GENOMIC DNA]</scope>
    <source>
        <strain evidence="2 3">NRRL Y-17804</strain>
    </source>
</reference>
<name>A0A0E9NAR9_SAICN</name>
<comment type="caution">
    <text evidence="2">The sequence shown here is derived from an EMBL/GenBank/DDBJ whole genome shotgun (WGS) entry which is preliminary data.</text>
</comment>
<protein>
    <submittedName>
        <fullName evidence="2">Uncharacterized protein</fullName>
    </submittedName>
</protein>
<accession>A0A0E9NAR9</accession>
<feature type="compositionally biased region" description="Low complexity" evidence="1">
    <location>
        <begin position="63"/>
        <end position="92"/>
    </location>
</feature>
<reference evidence="2 3" key="1">
    <citation type="journal article" date="2011" name="J. Gen. Appl. Microbiol.">
        <title>Draft genome sequencing of the enigmatic yeast Saitoella complicata.</title>
        <authorList>
            <person name="Nishida H."/>
            <person name="Hamamoto M."/>
            <person name="Sugiyama J."/>
        </authorList>
    </citation>
    <scope>NUCLEOTIDE SEQUENCE [LARGE SCALE GENOMIC DNA]</scope>
    <source>
        <strain evidence="2 3">NRRL Y-17804</strain>
    </source>
</reference>
<feature type="region of interest" description="Disordered" evidence="1">
    <location>
        <begin position="49"/>
        <end position="101"/>
    </location>
</feature>
<dbReference type="EMBL" id="BACD03000004">
    <property type="protein sequence ID" value="GAO46505.1"/>
    <property type="molecule type" value="Genomic_DNA"/>
</dbReference>
<feature type="compositionally biased region" description="Basic and acidic residues" evidence="1">
    <location>
        <begin position="1"/>
        <end position="10"/>
    </location>
</feature>